<dbReference type="HOGENOM" id="CLU_3021194_0_0_3"/>
<name>B0C9D8_ACAM1</name>
<evidence type="ECO:0000313" key="1">
    <source>
        <dbReference type="EMBL" id="ABW27819.1"/>
    </source>
</evidence>
<evidence type="ECO:0000313" key="2">
    <source>
        <dbReference type="Proteomes" id="UP000000268"/>
    </source>
</evidence>
<sequence>MMVADIVQMLTTTELDEARWQDNRKGLMDKVRVTWIDGGLKKSLKEQTRISVRLE</sequence>
<keyword evidence="2" id="KW-1185">Reference proteome</keyword>
<reference evidence="1 2" key="1">
    <citation type="journal article" date="2008" name="Proc. Natl. Acad. Sci. U.S.A.">
        <title>Niche adaptation and genome expansion in the chlorophyll d-producing cyanobacterium Acaryochloris marina.</title>
        <authorList>
            <person name="Swingley W.D."/>
            <person name="Chen M."/>
            <person name="Cheung P.C."/>
            <person name="Conrad A.L."/>
            <person name="Dejesa L.C."/>
            <person name="Hao J."/>
            <person name="Honchak B.M."/>
            <person name="Karbach L.E."/>
            <person name="Kurdoglu A."/>
            <person name="Lahiri S."/>
            <person name="Mastrian S.D."/>
            <person name="Miyashita H."/>
            <person name="Page L."/>
            <person name="Ramakrishna P."/>
            <person name="Satoh S."/>
            <person name="Sattley W.M."/>
            <person name="Shimada Y."/>
            <person name="Taylor H.L."/>
            <person name="Tomo T."/>
            <person name="Tsuchiya T."/>
            <person name="Wang Z.T."/>
            <person name="Raymond J."/>
            <person name="Mimuro M."/>
            <person name="Blankenship R.E."/>
            <person name="Touchman J.W."/>
        </authorList>
    </citation>
    <scope>NUCLEOTIDE SEQUENCE [LARGE SCALE GENOMIC DNA]</scope>
    <source>
        <strain evidence="2">MBIC 11017</strain>
    </source>
</reference>
<dbReference type="EMBL" id="CP000828">
    <property type="protein sequence ID" value="ABW27819.1"/>
    <property type="molecule type" value="Genomic_DNA"/>
</dbReference>
<gene>
    <name evidence="1" type="ordered locus">AM1_2819</name>
</gene>
<dbReference type="STRING" id="329726.AM1_2819"/>
<proteinExistence type="predicted"/>
<dbReference type="Proteomes" id="UP000000268">
    <property type="component" value="Chromosome"/>
</dbReference>
<dbReference type="AlphaFoldDB" id="B0C9D8"/>
<protein>
    <submittedName>
        <fullName evidence="1">Uncharacterized protein</fullName>
    </submittedName>
</protein>
<organism evidence="1 2">
    <name type="scientific">Acaryochloris marina (strain MBIC 11017)</name>
    <dbReference type="NCBI Taxonomy" id="329726"/>
    <lineage>
        <taxon>Bacteria</taxon>
        <taxon>Bacillati</taxon>
        <taxon>Cyanobacteriota</taxon>
        <taxon>Cyanophyceae</taxon>
        <taxon>Acaryochloridales</taxon>
        <taxon>Acaryochloridaceae</taxon>
        <taxon>Acaryochloris</taxon>
    </lineage>
</organism>
<dbReference type="KEGG" id="amr:AM1_2819"/>
<accession>B0C9D8</accession>